<evidence type="ECO:0000313" key="9">
    <source>
        <dbReference type="EMBL" id="KAG0547204.1"/>
    </source>
</evidence>
<evidence type="ECO:0000256" key="7">
    <source>
        <dbReference type="SAM" id="MobiDB-lite"/>
    </source>
</evidence>
<feature type="transmembrane region" description="Helical" evidence="8">
    <location>
        <begin position="461"/>
        <end position="485"/>
    </location>
</feature>
<evidence type="ECO:0000313" key="10">
    <source>
        <dbReference type="Proteomes" id="UP000807115"/>
    </source>
</evidence>
<dbReference type="KEGG" id="sbi:8061177"/>
<feature type="transmembrane region" description="Helical" evidence="8">
    <location>
        <begin position="179"/>
        <end position="199"/>
    </location>
</feature>
<name>A0A921RX56_SORBI</name>
<feature type="transmembrane region" description="Helical" evidence="8">
    <location>
        <begin position="497"/>
        <end position="521"/>
    </location>
</feature>
<feature type="transmembrane region" description="Helical" evidence="8">
    <location>
        <begin position="144"/>
        <end position="167"/>
    </location>
</feature>
<gene>
    <name evidence="9" type="ORF">BDA96_01G059600</name>
</gene>
<feature type="transmembrane region" description="Helical" evidence="8">
    <location>
        <begin position="429"/>
        <end position="449"/>
    </location>
</feature>
<evidence type="ECO:0000256" key="8">
    <source>
        <dbReference type="SAM" id="Phobius"/>
    </source>
</evidence>
<evidence type="ECO:0000256" key="1">
    <source>
        <dbReference type="ARBA" id="ARBA00004141"/>
    </source>
</evidence>
<comment type="caution">
    <text evidence="9">The sequence shown here is derived from an EMBL/GenBank/DDBJ whole genome shotgun (WGS) entry which is preliminary data.</text>
</comment>
<dbReference type="InterPro" id="IPR036259">
    <property type="entry name" value="MFS_trans_sf"/>
</dbReference>
<dbReference type="Proteomes" id="UP000807115">
    <property type="component" value="Chromosome 1"/>
</dbReference>
<feature type="transmembrane region" description="Helical" evidence="8">
    <location>
        <begin position="12"/>
        <end position="29"/>
    </location>
</feature>
<feature type="transmembrane region" description="Helical" evidence="8">
    <location>
        <begin position="300"/>
        <end position="323"/>
    </location>
</feature>
<dbReference type="Gramene" id="EER90746">
    <property type="protein sequence ID" value="EER90746"/>
    <property type="gene ID" value="SORBI_3001G058600"/>
</dbReference>
<dbReference type="OMA" id="PWALKMP"/>
<feature type="compositionally biased region" description="Low complexity" evidence="7">
    <location>
        <begin position="72"/>
        <end position="84"/>
    </location>
</feature>
<dbReference type="Pfam" id="PF03092">
    <property type="entry name" value="BT1"/>
    <property type="match status" value="1"/>
</dbReference>
<keyword evidence="6 8" id="KW-0472">Membrane</keyword>
<protein>
    <submittedName>
        <fullName evidence="9">Uncharacterized protein</fullName>
    </submittedName>
</protein>
<dbReference type="InterPro" id="IPR004324">
    <property type="entry name" value="FBT"/>
</dbReference>
<dbReference type="PANTHER" id="PTHR31585">
    <property type="entry name" value="FOLATE-BIOPTERIN TRANSPORTER 1, CHLOROPLASTIC"/>
    <property type="match status" value="1"/>
</dbReference>
<dbReference type="NCBIfam" id="TIGR00788">
    <property type="entry name" value="fbt"/>
    <property type="match status" value="1"/>
</dbReference>
<feature type="transmembrane region" description="Helical" evidence="8">
    <location>
        <begin position="359"/>
        <end position="378"/>
    </location>
</feature>
<comment type="subcellular location">
    <subcellularLocation>
        <location evidence="1">Membrane</location>
        <topology evidence="1">Multi-pass membrane protein</topology>
    </subcellularLocation>
</comment>
<feature type="transmembrane region" description="Helical" evidence="8">
    <location>
        <begin position="533"/>
        <end position="554"/>
    </location>
</feature>
<organism evidence="9 10">
    <name type="scientific">Sorghum bicolor</name>
    <name type="common">Sorghum</name>
    <name type="synonym">Sorghum vulgare</name>
    <dbReference type="NCBI Taxonomy" id="4558"/>
    <lineage>
        <taxon>Eukaryota</taxon>
        <taxon>Viridiplantae</taxon>
        <taxon>Streptophyta</taxon>
        <taxon>Embryophyta</taxon>
        <taxon>Tracheophyta</taxon>
        <taxon>Spermatophyta</taxon>
        <taxon>Magnoliopsida</taxon>
        <taxon>Liliopsida</taxon>
        <taxon>Poales</taxon>
        <taxon>Poaceae</taxon>
        <taxon>PACMAD clade</taxon>
        <taxon>Panicoideae</taxon>
        <taxon>Andropogonodae</taxon>
        <taxon>Andropogoneae</taxon>
        <taxon>Sorghinae</taxon>
        <taxon>Sorghum</taxon>
    </lineage>
</organism>
<reference evidence="9" key="2">
    <citation type="submission" date="2020-10" db="EMBL/GenBank/DDBJ databases">
        <authorList>
            <person name="Cooper E.A."/>
            <person name="Brenton Z.W."/>
            <person name="Flinn B.S."/>
            <person name="Jenkins J."/>
            <person name="Shu S."/>
            <person name="Flowers D."/>
            <person name="Luo F."/>
            <person name="Wang Y."/>
            <person name="Xia P."/>
            <person name="Barry K."/>
            <person name="Daum C."/>
            <person name="Lipzen A."/>
            <person name="Yoshinaga Y."/>
            <person name="Schmutz J."/>
            <person name="Saski C."/>
            <person name="Vermerris W."/>
            <person name="Kresovich S."/>
        </authorList>
    </citation>
    <scope>NUCLEOTIDE SEQUENCE</scope>
</reference>
<proteinExistence type="inferred from homology"/>
<dbReference type="OrthoDB" id="754047at2759"/>
<evidence type="ECO:0000256" key="2">
    <source>
        <dbReference type="ARBA" id="ARBA00007015"/>
    </source>
</evidence>
<feature type="transmembrane region" description="Helical" evidence="8">
    <location>
        <begin position="237"/>
        <end position="255"/>
    </location>
</feature>
<keyword evidence="3" id="KW-0813">Transport</keyword>
<feature type="transmembrane region" description="Helical" evidence="8">
    <location>
        <begin position="276"/>
        <end position="294"/>
    </location>
</feature>
<keyword evidence="4 8" id="KW-0812">Transmembrane</keyword>
<feature type="transmembrane region" description="Helical" evidence="8">
    <location>
        <begin position="211"/>
        <end position="231"/>
    </location>
</feature>
<dbReference type="EMBL" id="CM027680">
    <property type="protein sequence ID" value="KAG0547204.1"/>
    <property type="molecule type" value="Genomic_DNA"/>
</dbReference>
<evidence type="ECO:0000256" key="5">
    <source>
        <dbReference type="ARBA" id="ARBA00022989"/>
    </source>
</evidence>
<dbReference type="Gene3D" id="1.20.1250.20">
    <property type="entry name" value="MFS general substrate transporter like domains"/>
    <property type="match status" value="2"/>
</dbReference>
<accession>A0A921RX56</accession>
<sequence length="569" mass="60679">MAFGVLLSPPPLPLPSATGTAASYLIFGGHDRRRRRPLEHGCRCGRPPETALGGSSGRRGSYGDEVEEEEAPGPLGLDGSSRSSSDSDRRTGNAKPRYQVTLKEEDTQNAGHEGWQYSTEGHSKSMSKSRYVKVFGVDLSPDNVAVAIVYFVQGVLGLSRLAVSFYLKDDLHLEPAETAVISGFSALPWLVKPLYGFISDSIPLFGYRRRSYLFLSGILGALSWSLMATLVDDKYSAALSIVLGSLAVAVSDVVVDSMVVERARGESQSTSGSLQSLCWGSSAFGGVLSAYFSGSLVDTYGVRFVFGVTALLPLMTSTVAVLVNEDRLSLEECSVSLSVSSSELIESSKHRVMQIWNSVKQPSIFLPTLFIFLWQATPQSDSAMFFFITNKLGFTPEFLGRVTLVTSVASLLGIGVYNSFLKEVPLRKIFLVTTVLGSALGMTQVLLVTGLNRKLGISDEWFSIGDSLIITVLGQASFMPVLVLAAKLCPPGVEATLFATLMSISNAGGVAGGLVGAGLTQLLGVSRDNFENLALLIAVCNLSSLLPLPLLGLLPDESPNANGAQTEND</sequence>
<evidence type="ECO:0000256" key="3">
    <source>
        <dbReference type="ARBA" id="ARBA00022448"/>
    </source>
</evidence>
<reference evidence="9" key="1">
    <citation type="journal article" date="2019" name="BMC Genomics">
        <title>A new reference genome for Sorghum bicolor reveals high levels of sequence similarity between sweet and grain genotypes: implications for the genetics of sugar metabolism.</title>
        <authorList>
            <person name="Cooper E.A."/>
            <person name="Brenton Z.W."/>
            <person name="Flinn B.S."/>
            <person name="Jenkins J."/>
            <person name="Shu S."/>
            <person name="Flowers D."/>
            <person name="Luo F."/>
            <person name="Wang Y."/>
            <person name="Xia P."/>
            <person name="Barry K."/>
            <person name="Daum C."/>
            <person name="Lipzen A."/>
            <person name="Yoshinaga Y."/>
            <person name="Schmutz J."/>
            <person name="Saski C."/>
            <person name="Vermerris W."/>
            <person name="Kresovich S."/>
        </authorList>
    </citation>
    <scope>NUCLEOTIDE SEQUENCE</scope>
</reference>
<dbReference type="PANTHER" id="PTHR31585:SF23">
    <property type="entry name" value="OS03G0795000 PROTEIN"/>
    <property type="match status" value="1"/>
</dbReference>
<feature type="transmembrane region" description="Helical" evidence="8">
    <location>
        <begin position="398"/>
        <end position="417"/>
    </location>
</feature>
<feature type="region of interest" description="Disordered" evidence="7">
    <location>
        <begin position="38"/>
        <end position="121"/>
    </location>
</feature>
<dbReference type="CDD" id="cd17484">
    <property type="entry name" value="MFS_FBT"/>
    <property type="match status" value="1"/>
</dbReference>
<evidence type="ECO:0000256" key="6">
    <source>
        <dbReference type="ARBA" id="ARBA00023136"/>
    </source>
</evidence>
<dbReference type="GO" id="GO:0016020">
    <property type="term" value="C:membrane"/>
    <property type="evidence" value="ECO:0007669"/>
    <property type="project" value="UniProtKB-SubCell"/>
</dbReference>
<dbReference type="AlphaFoldDB" id="A0A921RX56"/>
<dbReference type="InterPro" id="IPR039309">
    <property type="entry name" value="BT1"/>
</dbReference>
<comment type="similarity">
    <text evidence="2">Belongs to the major facilitator superfamily. Folate-biopterin transporter (TC 2.A.71) family.</text>
</comment>
<evidence type="ECO:0000256" key="4">
    <source>
        <dbReference type="ARBA" id="ARBA00022692"/>
    </source>
</evidence>
<dbReference type="SUPFAM" id="SSF103473">
    <property type="entry name" value="MFS general substrate transporter"/>
    <property type="match status" value="1"/>
</dbReference>
<keyword evidence="5 8" id="KW-1133">Transmembrane helix</keyword>